<accession>A0AAW4JC50</accession>
<evidence type="ECO:0000256" key="4">
    <source>
        <dbReference type="ARBA" id="ARBA00023136"/>
    </source>
</evidence>
<dbReference type="InterPro" id="IPR051788">
    <property type="entry name" value="MFS_Transporter"/>
</dbReference>
<proteinExistence type="predicted"/>
<dbReference type="Gene3D" id="1.20.1250.20">
    <property type="entry name" value="MFS general substrate transporter like domains"/>
    <property type="match status" value="2"/>
</dbReference>
<feature type="transmembrane region" description="Helical" evidence="6">
    <location>
        <begin position="81"/>
        <end position="98"/>
    </location>
</feature>
<gene>
    <name evidence="8" type="ORF">J5U46_06250</name>
</gene>
<feature type="region of interest" description="Disordered" evidence="5">
    <location>
        <begin position="396"/>
        <end position="419"/>
    </location>
</feature>
<evidence type="ECO:0000313" key="9">
    <source>
        <dbReference type="Proteomes" id="UP000669887"/>
    </source>
</evidence>
<protein>
    <submittedName>
        <fullName evidence="8">MFS transporter</fullName>
    </submittedName>
</protein>
<keyword evidence="2 6" id="KW-0812">Transmembrane</keyword>
<name>A0AAW4JC50_9ACTN</name>
<feature type="transmembrane region" description="Helical" evidence="6">
    <location>
        <begin position="21"/>
        <end position="39"/>
    </location>
</feature>
<dbReference type="PANTHER" id="PTHR23514:SF13">
    <property type="entry name" value="INNER MEMBRANE PROTEIN YBJJ"/>
    <property type="match status" value="1"/>
</dbReference>
<organism evidence="8 9">
    <name type="scientific">Micromonospora tulbaghiae</name>
    <dbReference type="NCBI Taxonomy" id="479978"/>
    <lineage>
        <taxon>Bacteria</taxon>
        <taxon>Bacillati</taxon>
        <taxon>Actinomycetota</taxon>
        <taxon>Actinomycetes</taxon>
        <taxon>Micromonosporales</taxon>
        <taxon>Micromonosporaceae</taxon>
        <taxon>Micromonospora</taxon>
    </lineage>
</organism>
<feature type="transmembrane region" description="Helical" evidence="6">
    <location>
        <begin position="306"/>
        <end position="331"/>
    </location>
</feature>
<dbReference type="GO" id="GO:0022857">
    <property type="term" value="F:transmembrane transporter activity"/>
    <property type="evidence" value="ECO:0007669"/>
    <property type="project" value="InterPro"/>
</dbReference>
<keyword evidence="3 6" id="KW-1133">Transmembrane helix</keyword>
<feature type="transmembrane region" description="Helical" evidence="6">
    <location>
        <begin position="51"/>
        <end position="69"/>
    </location>
</feature>
<evidence type="ECO:0000256" key="3">
    <source>
        <dbReference type="ARBA" id="ARBA00022989"/>
    </source>
</evidence>
<dbReference type="CDD" id="cd17393">
    <property type="entry name" value="MFS_MosC_like"/>
    <property type="match status" value="1"/>
</dbReference>
<evidence type="ECO:0000256" key="5">
    <source>
        <dbReference type="SAM" id="MobiDB-lite"/>
    </source>
</evidence>
<feature type="compositionally biased region" description="Basic and acidic residues" evidence="5">
    <location>
        <begin position="396"/>
        <end position="412"/>
    </location>
</feature>
<dbReference type="AlphaFoldDB" id="A0AAW4JC50"/>
<reference evidence="8" key="1">
    <citation type="submission" date="2021-03" db="EMBL/GenBank/DDBJ databases">
        <title>X isolated from Micromonospora tulbaghiae.</title>
        <authorList>
            <person name="Stennett H.L."/>
        </authorList>
    </citation>
    <scope>NUCLEOTIDE SEQUENCE</scope>
    <source>
        <strain evidence="8">28M1-20</strain>
    </source>
</reference>
<dbReference type="GO" id="GO:0005886">
    <property type="term" value="C:plasma membrane"/>
    <property type="evidence" value="ECO:0007669"/>
    <property type="project" value="UniProtKB-SubCell"/>
</dbReference>
<evidence type="ECO:0000256" key="2">
    <source>
        <dbReference type="ARBA" id="ARBA00022692"/>
    </source>
</evidence>
<feature type="transmembrane region" description="Helical" evidence="6">
    <location>
        <begin position="213"/>
        <end position="231"/>
    </location>
</feature>
<dbReference type="SUPFAM" id="SSF103473">
    <property type="entry name" value="MFS general substrate transporter"/>
    <property type="match status" value="1"/>
</dbReference>
<feature type="transmembrane region" description="Helical" evidence="6">
    <location>
        <begin position="368"/>
        <end position="386"/>
    </location>
</feature>
<evidence type="ECO:0000313" key="8">
    <source>
        <dbReference type="EMBL" id="MBO4139746.1"/>
    </source>
</evidence>
<dbReference type="EMBL" id="JAGFVQ010000007">
    <property type="protein sequence ID" value="MBO4139746.1"/>
    <property type="molecule type" value="Genomic_DNA"/>
</dbReference>
<dbReference type="InterPro" id="IPR011701">
    <property type="entry name" value="MFS"/>
</dbReference>
<feature type="transmembrane region" description="Helical" evidence="6">
    <location>
        <begin position="251"/>
        <end position="270"/>
    </location>
</feature>
<dbReference type="PROSITE" id="PS50850">
    <property type="entry name" value="MFS"/>
    <property type="match status" value="1"/>
</dbReference>
<keyword evidence="4 6" id="KW-0472">Membrane</keyword>
<sequence length="419" mass="42251">MSDAPALGTDQIARLRLATTMFFGIGGFLFAGWTVRIPAIKEQVHASAGELGLALLGISGAAVLTMMVTGRLCRRWGSRQVTIAAAALLCLAVVPPTLTRSPLALGLTLVLFGIGYGAIDVAVNSVAVDLIAVVKRPIMSGLHAANSIGSLTGAGLGAVLALWLSPLTHMLVALPLGLVATFWSAGMLMSAPLPTARQPEMSAVAANGRGRDLRFVVVIASAAALCAAYSQGALDNWVPLHIETDLDGNSAVAAAGYATVAGTLTIGRMAGVRLIERFGHSLVVVGGGVAAAVGALVMALSPVLWLVFAGLVVTGLGLSNIFPSALALAGAKGGPDGIALASTLGYAGILMAPPTIGFLADGFGLPRALTLIAATLLTAGALSFVVRHHIDGAGRADDARQDDGAGQTDDRPVAGPAVR</sequence>
<feature type="domain" description="Major facilitator superfamily (MFS) profile" evidence="7">
    <location>
        <begin position="12"/>
        <end position="391"/>
    </location>
</feature>
<feature type="transmembrane region" description="Helical" evidence="6">
    <location>
        <begin position="282"/>
        <end position="300"/>
    </location>
</feature>
<feature type="transmembrane region" description="Helical" evidence="6">
    <location>
        <begin position="144"/>
        <end position="164"/>
    </location>
</feature>
<dbReference type="PANTHER" id="PTHR23514">
    <property type="entry name" value="BYPASS OF STOP CODON PROTEIN 6"/>
    <property type="match status" value="1"/>
</dbReference>
<evidence type="ECO:0000256" key="6">
    <source>
        <dbReference type="SAM" id="Phobius"/>
    </source>
</evidence>
<comment type="subcellular location">
    <subcellularLocation>
        <location evidence="1">Cell membrane</location>
        <topology evidence="1">Multi-pass membrane protein</topology>
    </subcellularLocation>
</comment>
<dbReference type="Pfam" id="PF07690">
    <property type="entry name" value="MFS_1"/>
    <property type="match status" value="1"/>
</dbReference>
<dbReference type="InterPro" id="IPR020846">
    <property type="entry name" value="MFS_dom"/>
</dbReference>
<dbReference type="RefSeq" id="WP_208576670.1">
    <property type="nucleotide sequence ID" value="NZ_JAGFVQ010000007.1"/>
</dbReference>
<dbReference type="InterPro" id="IPR036259">
    <property type="entry name" value="MFS_trans_sf"/>
</dbReference>
<feature type="transmembrane region" description="Helical" evidence="6">
    <location>
        <begin position="170"/>
        <end position="193"/>
    </location>
</feature>
<evidence type="ECO:0000256" key="1">
    <source>
        <dbReference type="ARBA" id="ARBA00004651"/>
    </source>
</evidence>
<comment type="caution">
    <text evidence="8">The sequence shown here is derived from an EMBL/GenBank/DDBJ whole genome shotgun (WGS) entry which is preliminary data.</text>
</comment>
<feature type="transmembrane region" description="Helical" evidence="6">
    <location>
        <begin position="338"/>
        <end position="356"/>
    </location>
</feature>
<dbReference type="Proteomes" id="UP000669887">
    <property type="component" value="Unassembled WGS sequence"/>
</dbReference>
<evidence type="ECO:0000259" key="7">
    <source>
        <dbReference type="PROSITE" id="PS50850"/>
    </source>
</evidence>
<feature type="transmembrane region" description="Helical" evidence="6">
    <location>
        <begin position="104"/>
        <end position="132"/>
    </location>
</feature>